<dbReference type="Pfam" id="PF25597">
    <property type="entry name" value="SH3_retrovirus"/>
    <property type="match status" value="1"/>
</dbReference>
<organism evidence="2">
    <name type="scientific">Tanacetum cinerariifolium</name>
    <name type="common">Dalmatian daisy</name>
    <name type="synonym">Chrysanthemum cinerariifolium</name>
    <dbReference type="NCBI Taxonomy" id="118510"/>
    <lineage>
        <taxon>Eukaryota</taxon>
        <taxon>Viridiplantae</taxon>
        <taxon>Streptophyta</taxon>
        <taxon>Embryophyta</taxon>
        <taxon>Tracheophyta</taxon>
        <taxon>Spermatophyta</taxon>
        <taxon>Magnoliopsida</taxon>
        <taxon>eudicotyledons</taxon>
        <taxon>Gunneridae</taxon>
        <taxon>Pentapetalae</taxon>
        <taxon>asterids</taxon>
        <taxon>campanulids</taxon>
        <taxon>Asterales</taxon>
        <taxon>Asteraceae</taxon>
        <taxon>Asteroideae</taxon>
        <taxon>Anthemideae</taxon>
        <taxon>Anthemidinae</taxon>
        <taxon>Tanacetum</taxon>
    </lineage>
</organism>
<reference evidence="2" key="1">
    <citation type="journal article" date="2019" name="Sci. Rep.">
        <title>Draft genome of Tanacetum cinerariifolium, the natural source of mosquito coil.</title>
        <authorList>
            <person name="Yamashiro T."/>
            <person name="Shiraishi A."/>
            <person name="Satake H."/>
            <person name="Nakayama K."/>
        </authorList>
    </citation>
    <scope>NUCLEOTIDE SEQUENCE</scope>
</reference>
<accession>A0A699KSM1</accession>
<comment type="caution">
    <text evidence="2">The sequence shown here is derived from an EMBL/GenBank/DDBJ whole genome shotgun (WGS) entry which is preliminary data.</text>
</comment>
<dbReference type="EMBL" id="BKCJ010550453">
    <property type="protein sequence ID" value="GFB09291.1"/>
    <property type="molecule type" value="Genomic_DNA"/>
</dbReference>
<gene>
    <name evidence="2" type="ORF">Tci_681262</name>
</gene>
<name>A0A699KSM1_TANCI</name>
<dbReference type="AlphaFoldDB" id="A0A699KSM1"/>
<dbReference type="InterPro" id="IPR057670">
    <property type="entry name" value="SH3_retrovirus"/>
</dbReference>
<protein>
    <submittedName>
        <fullName evidence="2">Retrovirus-related Pol polyprotein from transposon TNT 1-94</fullName>
    </submittedName>
</protein>
<sequence length="255" mass="28795">MNGNLSYLSDFKEFNRGYVTFRGGANGGRITGKGLLKLICDKKNNVLFTNTGCFVLSPDFKLTDESQNRALVVKAHKKTLYELFRGRTPALSFMRPFGCHFTILNTLDHLGKFDGKVYEGYFVGYSMNSKAFKVYNIRTRRVEENLHIEFLENKHIVVGAGPKWLFDINMLTESMNNVPVIACTNSDDFANKESGALNELNSAFENLNTEYPDDPNMPGLETIAPNDDSEEEVDFTYLESSIQVSPTPTTRIHKD</sequence>
<feature type="non-terminal residue" evidence="2">
    <location>
        <position position="255"/>
    </location>
</feature>
<feature type="domain" description="Retroviral polymerase SH3-like" evidence="1">
    <location>
        <begin position="106"/>
        <end position="155"/>
    </location>
</feature>
<evidence type="ECO:0000259" key="1">
    <source>
        <dbReference type="Pfam" id="PF25597"/>
    </source>
</evidence>
<evidence type="ECO:0000313" key="2">
    <source>
        <dbReference type="EMBL" id="GFB09291.1"/>
    </source>
</evidence>
<proteinExistence type="predicted"/>